<keyword evidence="4" id="KW-0902">Two-component regulatory system</keyword>
<dbReference type="InterPro" id="IPR027417">
    <property type="entry name" value="P-loop_NTPase"/>
</dbReference>
<dbReference type="SMART" id="SM00448">
    <property type="entry name" value="REC"/>
    <property type="match status" value="1"/>
</dbReference>
<proteinExistence type="predicted"/>
<dbReference type="RefSeq" id="WP_200687759.1">
    <property type="nucleotide sequence ID" value="NZ_JAEPRQ010000006.1"/>
</dbReference>
<evidence type="ECO:0000313" key="11">
    <source>
        <dbReference type="Proteomes" id="UP000640485"/>
    </source>
</evidence>
<comment type="caution">
    <text evidence="10">The sequence shown here is derived from an EMBL/GenBank/DDBJ whole genome shotgun (WGS) entry which is preliminary data.</text>
</comment>
<gene>
    <name evidence="10" type="ORF">JJJ17_14735</name>
</gene>
<name>A0A934W0Q2_9RHOB</name>
<dbReference type="PANTHER" id="PTHR32071">
    <property type="entry name" value="TRANSCRIPTIONAL REGULATORY PROTEIN"/>
    <property type="match status" value="1"/>
</dbReference>
<dbReference type="Pfam" id="PF00158">
    <property type="entry name" value="Sigma54_activat"/>
    <property type="match status" value="1"/>
</dbReference>
<dbReference type="Gene3D" id="3.40.50.300">
    <property type="entry name" value="P-loop containing nucleotide triphosphate hydrolases"/>
    <property type="match status" value="1"/>
</dbReference>
<dbReference type="Pfam" id="PF00072">
    <property type="entry name" value="Response_reg"/>
    <property type="match status" value="1"/>
</dbReference>
<dbReference type="PROSITE" id="PS50045">
    <property type="entry name" value="SIGMA54_INTERACT_4"/>
    <property type="match status" value="1"/>
</dbReference>
<dbReference type="CDD" id="cd00009">
    <property type="entry name" value="AAA"/>
    <property type="match status" value="1"/>
</dbReference>
<sequence>MSAPGPLVRLVDDDADLLAATAQALKIAGFTVQPFGSAAEALQGLDRDYPGVVLTDVRMPQIDGLELFNRLKALDPELPVILLTGHGDVEMAVAALKAGAYDFLTKPAGADQLAAALRRASAQRALVMENRQLRQLPRASSERETLLGDSAVIEHLRETVARVAETGVDALITGEGGAGKETVARAIHRQSPRRARAFVHVACAALDPDRFELEFIGAEPGQPGAPRHQRLVGRLEKAHRGTLFLAEVDALPLPLQARLQAVIEAGEISAPGSATARELDLRVLASTRRDLQGLVRQGQFRADLYYRLSGVILQVPPLSARREDIPLLFRHFVQDASARLNLPVPVLTALTLARLQAHDWPGNLRELRQFAEGTVSGVSAFGGAGPAEARPGLADMLATYESEIIREALRMAGGNASRAMDDLKLPRKTFYDKLARHGIKASDFRG</sequence>
<dbReference type="Gene3D" id="1.10.10.60">
    <property type="entry name" value="Homeodomain-like"/>
    <property type="match status" value="1"/>
</dbReference>
<feature type="domain" description="Response regulatory" evidence="9">
    <location>
        <begin position="7"/>
        <end position="121"/>
    </location>
</feature>
<dbReference type="GO" id="GO:0000160">
    <property type="term" value="P:phosphorelay signal transduction system"/>
    <property type="evidence" value="ECO:0007669"/>
    <property type="project" value="UniProtKB-KW"/>
</dbReference>
<evidence type="ECO:0000256" key="7">
    <source>
        <dbReference type="PROSITE-ProRule" id="PRU00169"/>
    </source>
</evidence>
<dbReference type="InterPro" id="IPR002078">
    <property type="entry name" value="Sigma_54_int"/>
</dbReference>
<dbReference type="InterPro" id="IPR011006">
    <property type="entry name" value="CheY-like_superfamily"/>
</dbReference>
<evidence type="ECO:0000256" key="1">
    <source>
        <dbReference type="ARBA" id="ARBA00022553"/>
    </source>
</evidence>
<accession>A0A934W0Q2</accession>
<keyword evidence="1 7" id="KW-0597">Phosphoprotein</keyword>
<evidence type="ECO:0000313" key="10">
    <source>
        <dbReference type="EMBL" id="MBK4217185.1"/>
    </source>
</evidence>
<keyword evidence="6" id="KW-0804">Transcription</keyword>
<keyword evidence="3" id="KW-0067">ATP-binding</keyword>
<evidence type="ECO:0000259" key="8">
    <source>
        <dbReference type="PROSITE" id="PS50045"/>
    </source>
</evidence>
<evidence type="ECO:0000256" key="2">
    <source>
        <dbReference type="ARBA" id="ARBA00022741"/>
    </source>
</evidence>
<evidence type="ECO:0000256" key="3">
    <source>
        <dbReference type="ARBA" id="ARBA00022840"/>
    </source>
</evidence>
<dbReference type="SUPFAM" id="SSF52172">
    <property type="entry name" value="CheY-like"/>
    <property type="match status" value="1"/>
</dbReference>
<dbReference type="GO" id="GO:0006355">
    <property type="term" value="P:regulation of DNA-templated transcription"/>
    <property type="evidence" value="ECO:0007669"/>
    <property type="project" value="InterPro"/>
</dbReference>
<keyword evidence="2" id="KW-0547">Nucleotide-binding</keyword>
<feature type="modified residue" description="4-aspartylphosphate" evidence="7">
    <location>
        <position position="56"/>
    </location>
</feature>
<reference evidence="10" key="1">
    <citation type="submission" date="2021-01" db="EMBL/GenBank/DDBJ databases">
        <title>Paracoccus amoyensis sp. nov., isolated from the surface seawater along the coast of Xiamen Island, China.</title>
        <authorList>
            <person name="Lyu L."/>
        </authorList>
    </citation>
    <scope>NUCLEOTIDE SEQUENCE</scope>
    <source>
        <strain evidence="10">MJ17</strain>
    </source>
</reference>
<feature type="domain" description="Sigma-54 factor interaction" evidence="8">
    <location>
        <begin position="146"/>
        <end position="376"/>
    </location>
</feature>
<dbReference type="Proteomes" id="UP000640485">
    <property type="component" value="Unassembled WGS sequence"/>
</dbReference>
<organism evidence="10 11">
    <name type="scientific">Paracoccus caeni</name>
    <dbReference type="NCBI Taxonomy" id="657651"/>
    <lineage>
        <taxon>Bacteria</taxon>
        <taxon>Pseudomonadati</taxon>
        <taxon>Pseudomonadota</taxon>
        <taxon>Alphaproteobacteria</taxon>
        <taxon>Rhodobacterales</taxon>
        <taxon>Paracoccaceae</taxon>
        <taxon>Paracoccus</taxon>
    </lineage>
</organism>
<evidence type="ECO:0000256" key="6">
    <source>
        <dbReference type="ARBA" id="ARBA00023163"/>
    </source>
</evidence>
<dbReference type="GO" id="GO:0005524">
    <property type="term" value="F:ATP binding"/>
    <property type="evidence" value="ECO:0007669"/>
    <property type="project" value="UniProtKB-KW"/>
</dbReference>
<dbReference type="SUPFAM" id="SSF52540">
    <property type="entry name" value="P-loop containing nucleoside triphosphate hydrolases"/>
    <property type="match status" value="1"/>
</dbReference>
<dbReference type="Pfam" id="PF25601">
    <property type="entry name" value="AAA_lid_14"/>
    <property type="match status" value="1"/>
</dbReference>
<dbReference type="PANTHER" id="PTHR32071:SF57">
    <property type="entry name" value="C4-DICARBOXYLATE TRANSPORT TRANSCRIPTIONAL REGULATORY PROTEIN DCTD"/>
    <property type="match status" value="1"/>
</dbReference>
<dbReference type="EMBL" id="JAEPRQ010000006">
    <property type="protein sequence ID" value="MBK4217185.1"/>
    <property type="molecule type" value="Genomic_DNA"/>
</dbReference>
<evidence type="ECO:0000256" key="4">
    <source>
        <dbReference type="ARBA" id="ARBA00023012"/>
    </source>
</evidence>
<dbReference type="SUPFAM" id="SSF46689">
    <property type="entry name" value="Homeodomain-like"/>
    <property type="match status" value="1"/>
</dbReference>
<dbReference type="InterPro" id="IPR001789">
    <property type="entry name" value="Sig_transdc_resp-reg_receiver"/>
</dbReference>
<dbReference type="PROSITE" id="PS50110">
    <property type="entry name" value="RESPONSE_REGULATORY"/>
    <property type="match status" value="1"/>
</dbReference>
<dbReference type="AlphaFoldDB" id="A0A934W0Q2"/>
<dbReference type="Gene3D" id="3.40.50.2300">
    <property type="match status" value="1"/>
</dbReference>
<dbReference type="InterPro" id="IPR009057">
    <property type="entry name" value="Homeodomain-like_sf"/>
</dbReference>
<keyword evidence="11" id="KW-1185">Reference proteome</keyword>
<evidence type="ECO:0000259" key="9">
    <source>
        <dbReference type="PROSITE" id="PS50110"/>
    </source>
</evidence>
<dbReference type="FunFam" id="3.40.50.2300:FF:000018">
    <property type="entry name" value="DNA-binding transcriptional regulator NtrC"/>
    <property type="match status" value="1"/>
</dbReference>
<keyword evidence="5" id="KW-0805">Transcription regulation</keyword>
<dbReference type="InterPro" id="IPR058031">
    <property type="entry name" value="AAA_lid_NorR"/>
</dbReference>
<protein>
    <submittedName>
        <fullName evidence="10">Sigma-54-dependent Fis family transcriptional regulator</fullName>
    </submittedName>
</protein>
<dbReference type="Gene3D" id="1.10.8.60">
    <property type="match status" value="1"/>
</dbReference>
<evidence type="ECO:0000256" key="5">
    <source>
        <dbReference type="ARBA" id="ARBA00023015"/>
    </source>
</evidence>